<name>A0A7Z9CHJ6_9FLAO</name>
<dbReference type="PANTHER" id="PTHR45947">
    <property type="entry name" value="SULFOQUINOVOSYL TRANSFERASE SQD2"/>
    <property type="match status" value="1"/>
</dbReference>
<dbReference type="CDD" id="cd03801">
    <property type="entry name" value="GT4_PimA-like"/>
    <property type="match status" value="1"/>
</dbReference>
<dbReference type="PANTHER" id="PTHR45947:SF3">
    <property type="entry name" value="SULFOQUINOVOSYL TRANSFERASE SQD2"/>
    <property type="match status" value="1"/>
</dbReference>
<evidence type="ECO:0000313" key="2">
    <source>
        <dbReference type="EMBL" id="VDH05095.1"/>
    </source>
</evidence>
<evidence type="ECO:0000259" key="1">
    <source>
        <dbReference type="Pfam" id="PF00534"/>
    </source>
</evidence>
<dbReference type="EC" id="2.4.1.-" evidence="2"/>
<dbReference type="SUPFAM" id="SSF53756">
    <property type="entry name" value="UDP-Glycosyltransferase/glycogen phosphorylase"/>
    <property type="match status" value="1"/>
</dbReference>
<feature type="domain" description="Glycosyl transferase family 1" evidence="1">
    <location>
        <begin position="217"/>
        <end position="353"/>
    </location>
</feature>
<keyword evidence="2" id="KW-0328">Glycosyltransferase</keyword>
<keyword evidence="2" id="KW-0808">Transferase</keyword>
<dbReference type="Gene3D" id="3.40.50.2000">
    <property type="entry name" value="Glycogen Phosphorylase B"/>
    <property type="match status" value="2"/>
</dbReference>
<dbReference type="Proteomes" id="UP000270205">
    <property type="component" value="Unassembled WGS sequence"/>
</dbReference>
<reference evidence="2 3" key="1">
    <citation type="submission" date="2018-11" db="EMBL/GenBank/DDBJ databases">
        <authorList>
            <consortium name="Pathogen Informatics"/>
        </authorList>
    </citation>
    <scope>NUCLEOTIDE SEQUENCE [LARGE SCALE GENOMIC DNA]</scope>
    <source>
        <strain evidence="2 3">NCTC12929</strain>
    </source>
</reference>
<dbReference type="RefSeq" id="WP_125151536.1">
    <property type="nucleotide sequence ID" value="NZ_UYIV01000001.1"/>
</dbReference>
<protein>
    <submittedName>
        <fullName evidence="2">Glycosyl transferase, group 1 family protein</fullName>
        <ecNumber evidence="2">2.4.1.-</ecNumber>
    </submittedName>
</protein>
<dbReference type="AlphaFoldDB" id="A0A7Z9CHJ6"/>
<sequence length="387" mass="43302">MKLLFVHDHPFFMENELVYSGGGLPYTAWKNYLVNFAEVMVYARSSENAKNKKIISSTENVSFHLTQKYSSALSLLKNKKAIGRELLPLISHADVVLVRLPSILGIIAGNLAYIKKKPLWVEVVGNAEEAMTAQGSLLGKISAKPLGFLNKKLIQKADFVAYVTKSKLQKDYPAHPRAVSFSFSDVIVPKVLCIDELDKIRFSGNIFHIGLIGGFDAKYKGQDLLLKAVALLDEQIKRNIKIHLVGKGDYSWVLELAKQLNLISNLGYIGPLEAGEEINNFLKTLSLYIQPSLTEGMPRATIEAMAMGCPVIGSRVGGIPDIVSSEFLHEKGDYKTLSHHIMRLYLDRKVLEKEAEQSLDKAFPYLKTNLDKIRLDFYKKMNAKLSK</sequence>
<dbReference type="InterPro" id="IPR001296">
    <property type="entry name" value="Glyco_trans_1"/>
</dbReference>
<dbReference type="InterPro" id="IPR050194">
    <property type="entry name" value="Glycosyltransferase_grp1"/>
</dbReference>
<dbReference type="EMBL" id="UYIV01000001">
    <property type="protein sequence ID" value="VDH05095.1"/>
    <property type="molecule type" value="Genomic_DNA"/>
</dbReference>
<proteinExistence type="predicted"/>
<gene>
    <name evidence="2" type="ORF">NCTC12929_01763</name>
</gene>
<comment type="caution">
    <text evidence="2">The sequence shown here is derived from an EMBL/GenBank/DDBJ whole genome shotgun (WGS) entry which is preliminary data.</text>
</comment>
<organism evidence="2 3">
    <name type="scientific">Bergeyella zoohelcum</name>
    <dbReference type="NCBI Taxonomy" id="1015"/>
    <lineage>
        <taxon>Bacteria</taxon>
        <taxon>Pseudomonadati</taxon>
        <taxon>Bacteroidota</taxon>
        <taxon>Flavobacteriia</taxon>
        <taxon>Flavobacteriales</taxon>
        <taxon>Weeksellaceae</taxon>
        <taxon>Bergeyella</taxon>
    </lineage>
</organism>
<dbReference type="GO" id="GO:0016757">
    <property type="term" value="F:glycosyltransferase activity"/>
    <property type="evidence" value="ECO:0007669"/>
    <property type="project" value="UniProtKB-KW"/>
</dbReference>
<dbReference type="Pfam" id="PF00534">
    <property type="entry name" value="Glycos_transf_1"/>
    <property type="match status" value="1"/>
</dbReference>
<evidence type="ECO:0000313" key="3">
    <source>
        <dbReference type="Proteomes" id="UP000270205"/>
    </source>
</evidence>
<accession>A0A7Z9CHJ6</accession>